<reference evidence="8 9" key="1">
    <citation type="submission" date="2015-01" db="EMBL/GenBank/DDBJ databases">
        <title>The Genome Sequence of Exophiala spinifera CBS89968.</title>
        <authorList>
            <consortium name="The Broad Institute Genomics Platform"/>
            <person name="Cuomo C."/>
            <person name="de Hoog S."/>
            <person name="Gorbushina A."/>
            <person name="Stielow B."/>
            <person name="Teixiera M."/>
            <person name="Abouelleil A."/>
            <person name="Chapman S.B."/>
            <person name="Priest M."/>
            <person name="Young S.K."/>
            <person name="Wortman J."/>
            <person name="Nusbaum C."/>
            <person name="Birren B."/>
        </authorList>
    </citation>
    <scope>NUCLEOTIDE SEQUENCE [LARGE SCALE GENOMIC DNA]</scope>
    <source>
        <strain evidence="8 9">CBS 89968</strain>
    </source>
</reference>
<accession>A0A0D1YWF3</accession>
<evidence type="ECO:0000256" key="3">
    <source>
        <dbReference type="ARBA" id="ARBA00022692"/>
    </source>
</evidence>
<organism evidence="8 9">
    <name type="scientific">Exophiala spinifera</name>
    <dbReference type="NCBI Taxonomy" id="91928"/>
    <lineage>
        <taxon>Eukaryota</taxon>
        <taxon>Fungi</taxon>
        <taxon>Dikarya</taxon>
        <taxon>Ascomycota</taxon>
        <taxon>Pezizomycotina</taxon>
        <taxon>Eurotiomycetes</taxon>
        <taxon>Chaetothyriomycetidae</taxon>
        <taxon>Chaetothyriales</taxon>
        <taxon>Herpotrichiellaceae</taxon>
        <taxon>Exophiala</taxon>
    </lineage>
</organism>
<feature type="transmembrane region" description="Helical" evidence="6">
    <location>
        <begin position="308"/>
        <end position="327"/>
    </location>
</feature>
<feature type="transmembrane region" description="Helical" evidence="6">
    <location>
        <begin position="201"/>
        <end position="223"/>
    </location>
</feature>
<protein>
    <recommendedName>
        <fullName evidence="7">Major facilitator superfamily (MFS) profile domain-containing protein</fullName>
    </recommendedName>
</protein>
<keyword evidence="5 6" id="KW-0472">Membrane</keyword>
<dbReference type="EMBL" id="KN847492">
    <property type="protein sequence ID" value="KIW19616.1"/>
    <property type="molecule type" value="Genomic_DNA"/>
</dbReference>
<evidence type="ECO:0000256" key="2">
    <source>
        <dbReference type="ARBA" id="ARBA00022448"/>
    </source>
</evidence>
<dbReference type="PANTHER" id="PTHR43791:SF52">
    <property type="entry name" value="TRANSPORTER, PUTATIVE (AFU_ORTHOLOGUE AFUA_1G11820)-RELATED"/>
    <property type="match status" value="1"/>
</dbReference>
<dbReference type="InterPro" id="IPR036259">
    <property type="entry name" value="MFS_trans_sf"/>
</dbReference>
<feature type="transmembrane region" description="Helical" evidence="6">
    <location>
        <begin position="79"/>
        <end position="101"/>
    </location>
</feature>
<keyword evidence="9" id="KW-1185">Reference proteome</keyword>
<name>A0A0D1YWF3_9EURO</name>
<evidence type="ECO:0000313" key="9">
    <source>
        <dbReference type="Proteomes" id="UP000053328"/>
    </source>
</evidence>
<feature type="transmembrane region" description="Helical" evidence="6">
    <location>
        <begin position="336"/>
        <end position="358"/>
    </location>
</feature>
<feature type="transmembrane region" description="Helical" evidence="6">
    <location>
        <begin position="364"/>
        <end position="386"/>
    </location>
</feature>
<dbReference type="AlphaFoldDB" id="A0A0D1YWF3"/>
<feature type="transmembrane region" description="Helical" evidence="6">
    <location>
        <begin position="271"/>
        <end position="296"/>
    </location>
</feature>
<dbReference type="InterPro" id="IPR011701">
    <property type="entry name" value="MFS"/>
</dbReference>
<sequence>MVSNQPERRSKTIEPSNIEVVLPSHRREDETRLTRKLDFRLVPALYLLCLVAFMDKIAIGNARIQGLEQSVLDPGSNEYNVVISLYWIPYILAQIPSNILMKLIPPPIYLSTITALFGIVTVCQGFVHSYGSLVVCRCLLGLFEAGISPGSVYLLTMYYPRWELQKRFAIIWTNGFVAGASSGLLAFALAKMDGLGGLAGWRWIFIVEGLVTIVVSGVAYFLLLDWPANTKGLTAVEREILKTKMKDDGEHARMDMLTHSAMRSIARDWKIYVGALQYCSISLSGATLSFFMPTIIKEFGYSSSMAQVFTIPVWTACAVVTIGVGWLSDHLRKRAVFIYLGCGVTTVAYILLVCQQHFSIGVKYMSIFIMGSGVFTMQPISVIWILSNLSGHYKRSVGSAAVLGFGSIGSIIASNIFLSREAPTFRTGYAVSFAFIGLEALLCTGYLLGLRRENRKRDSGERDWRLSLPQDEIDNLGDDHPEFRFCY</sequence>
<evidence type="ECO:0000256" key="4">
    <source>
        <dbReference type="ARBA" id="ARBA00022989"/>
    </source>
</evidence>
<dbReference type="Gene3D" id="1.20.1250.20">
    <property type="entry name" value="MFS general substrate transporter like domains"/>
    <property type="match status" value="2"/>
</dbReference>
<dbReference type="VEuPathDB" id="FungiDB:PV08_00189"/>
<dbReference type="SUPFAM" id="SSF103473">
    <property type="entry name" value="MFS general substrate transporter"/>
    <property type="match status" value="1"/>
</dbReference>
<dbReference type="Proteomes" id="UP000053328">
    <property type="component" value="Unassembled WGS sequence"/>
</dbReference>
<keyword evidence="4 6" id="KW-1133">Transmembrane helix</keyword>
<dbReference type="Pfam" id="PF07690">
    <property type="entry name" value="MFS_1"/>
    <property type="match status" value="1"/>
</dbReference>
<evidence type="ECO:0000313" key="8">
    <source>
        <dbReference type="EMBL" id="KIW19616.1"/>
    </source>
</evidence>
<gene>
    <name evidence="8" type="ORF">PV08_00189</name>
</gene>
<dbReference type="PROSITE" id="PS50850">
    <property type="entry name" value="MFS"/>
    <property type="match status" value="1"/>
</dbReference>
<dbReference type="OrthoDB" id="19923at2759"/>
<dbReference type="InterPro" id="IPR020846">
    <property type="entry name" value="MFS_dom"/>
</dbReference>
<feature type="transmembrane region" description="Helical" evidence="6">
    <location>
        <begin position="41"/>
        <end position="59"/>
    </location>
</feature>
<dbReference type="PANTHER" id="PTHR43791">
    <property type="entry name" value="PERMEASE-RELATED"/>
    <property type="match status" value="1"/>
</dbReference>
<dbReference type="GO" id="GO:0016020">
    <property type="term" value="C:membrane"/>
    <property type="evidence" value="ECO:0007669"/>
    <property type="project" value="UniProtKB-SubCell"/>
</dbReference>
<dbReference type="HOGENOM" id="CLU_001265_0_1_1"/>
<evidence type="ECO:0000256" key="6">
    <source>
        <dbReference type="SAM" id="Phobius"/>
    </source>
</evidence>
<evidence type="ECO:0000256" key="1">
    <source>
        <dbReference type="ARBA" id="ARBA00004141"/>
    </source>
</evidence>
<feature type="transmembrane region" description="Helical" evidence="6">
    <location>
        <begin position="139"/>
        <end position="156"/>
    </location>
</feature>
<keyword evidence="3 6" id="KW-0812">Transmembrane</keyword>
<dbReference type="RefSeq" id="XP_016239832.1">
    <property type="nucleotide sequence ID" value="XM_016374556.1"/>
</dbReference>
<dbReference type="FunFam" id="1.20.1250.20:FF:000057">
    <property type="entry name" value="MFS general substrate transporter"/>
    <property type="match status" value="1"/>
</dbReference>
<proteinExistence type="predicted"/>
<dbReference type="FunFam" id="1.20.1250.20:FF:000013">
    <property type="entry name" value="MFS general substrate transporter"/>
    <property type="match status" value="1"/>
</dbReference>
<feature type="domain" description="Major facilitator superfamily (MFS) profile" evidence="7">
    <location>
        <begin position="41"/>
        <end position="455"/>
    </location>
</feature>
<feature type="transmembrane region" description="Helical" evidence="6">
    <location>
        <begin position="429"/>
        <end position="449"/>
    </location>
</feature>
<feature type="transmembrane region" description="Helical" evidence="6">
    <location>
        <begin position="398"/>
        <end position="417"/>
    </location>
</feature>
<dbReference type="GeneID" id="27327272"/>
<comment type="subcellular location">
    <subcellularLocation>
        <location evidence="1">Membrane</location>
        <topology evidence="1">Multi-pass membrane protein</topology>
    </subcellularLocation>
</comment>
<keyword evidence="2" id="KW-0813">Transport</keyword>
<dbReference type="GO" id="GO:0022857">
    <property type="term" value="F:transmembrane transporter activity"/>
    <property type="evidence" value="ECO:0007669"/>
    <property type="project" value="InterPro"/>
</dbReference>
<evidence type="ECO:0000256" key="5">
    <source>
        <dbReference type="ARBA" id="ARBA00023136"/>
    </source>
</evidence>
<feature type="transmembrane region" description="Helical" evidence="6">
    <location>
        <begin position="108"/>
        <end position="127"/>
    </location>
</feature>
<evidence type="ECO:0000259" key="7">
    <source>
        <dbReference type="PROSITE" id="PS50850"/>
    </source>
</evidence>
<feature type="transmembrane region" description="Helical" evidence="6">
    <location>
        <begin position="168"/>
        <end position="189"/>
    </location>
</feature>